<comment type="caution">
    <text evidence="1">The sequence shown here is derived from an EMBL/GenBank/DDBJ whole genome shotgun (WGS) entry which is preliminary data.</text>
</comment>
<accession>A0A2A2TJN8</accession>
<name>A0A2A2TJN8_9CYAN</name>
<proteinExistence type="predicted"/>
<evidence type="ECO:0000313" key="2">
    <source>
        <dbReference type="Proteomes" id="UP000218238"/>
    </source>
</evidence>
<evidence type="ECO:0000313" key="1">
    <source>
        <dbReference type="EMBL" id="PAX55235.1"/>
    </source>
</evidence>
<dbReference type="EMBL" id="NTFS01000099">
    <property type="protein sequence ID" value="PAX55235.1"/>
    <property type="molecule type" value="Genomic_DNA"/>
</dbReference>
<keyword evidence="2" id="KW-1185">Reference proteome</keyword>
<dbReference type="OrthoDB" id="583668at2"/>
<dbReference type="RefSeq" id="WP_095721781.1">
    <property type="nucleotide sequence ID" value="NZ_NTFS01000099.1"/>
</dbReference>
<reference evidence="1 2" key="1">
    <citation type="submission" date="2017-08" db="EMBL/GenBank/DDBJ databases">
        <title>Draft genome sequence of filamentous cyanobacterium Calothrix elsteri CCALA 953.</title>
        <authorList>
            <person name="Gagunashvili A.N."/>
            <person name="Elster J."/>
            <person name="Andresson O.S."/>
        </authorList>
    </citation>
    <scope>NUCLEOTIDE SEQUENCE [LARGE SCALE GENOMIC DNA]</scope>
    <source>
        <strain evidence="1 2">CCALA 953</strain>
    </source>
</reference>
<dbReference type="AlphaFoldDB" id="A0A2A2TJN8"/>
<gene>
    <name evidence="1" type="ORF">CK510_11210</name>
</gene>
<dbReference type="Proteomes" id="UP000218238">
    <property type="component" value="Unassembled WGS sequence"/>
</dbReference>
<sequence>MEVTIAFVAVLLDIIEYALKNLADDKNLQKKLVGTTQEIADWLQVTLGKVSKPDIQESIQLALKTSIVRDEETICQIMAAIATLYATEDINRGAIVGGTLLKKFGKDTFPHIDEREIRFAKEINPIIFNHLLASMRESFQEKMKEFDFQKYADFSDINSFSSSSWFLTSLTSVHTNPLYILANYGYEVFKMIRDYFRF</sequence>
<protein>
    <submittedName>
        <fullName evidence="1">Uncharacterized protein</fullName>
    </submittedName>
</protein>
<organism evidence="1 2">
    <name type="scientific">Brunnivagina elsteri CCALA 953</name>
    <dbReference type="NCBI Taxonomy" id="987040"/>
    <lineage>
        <taxon>Bacteria</taxon>
        <taxon>Bacillati</taxon>
        <taxon>Cyanobacteriota</taxon>
        <taxon>Cyanophyceae</taxon>
        <taxon>Nostocales</taxon>
        <taxon>Calotrichaceae</taxon>
        <taxon>Brunnivagina</taxon>
    </lineage>
</organism>